<evidence type="ECO:0000313" key="8">
    <source>
        <dbReference type="EMBL" id="VVC98160.1"/>
    </source>
</evidence>
<dbReference type="PROSITE" id="PS50157">
    <property type="entry name" value="ZINC_FINGER_C2H2_2"/>
    <property type="match status" value="2"/>
</dbReference>
<feature type="domain" description="C2H2-type" evidence="7">
    <location>
        <begin position="103"/>
        <end position="130"/>
    </location>
</feature>
<dbReference type="AlphaFoldDB" id="A0A5E4QM05"/>
<dbReference type="Gene3D" id="3.30.160.60">
    <property type="entry name" value="Classic Zinc Finger"/>
    <property type="match status" value="1"/>
</dbReference>
<dbReference type="SMART" id="SM00355">
    <property type="entry name" value="ZnF_C2H2"/>
    <property type="match status" value="3"/>
</dbReference>
<dbReference type="PANTHER" id="PTHR24409:SF295">
    <property type="entry name" value="AZ2-RELATED"/>
    <property type="match status" value="1"/>
</dbReference>
<organism evidence="8 9">
    <name type="scientific">Leptidea sinapis</name>
    <dbReference type="NCBI Taxonomy" id="189913"/>
    <lineage>
        <taxon>Eukaryota</taxon>
        <taxon>Metazoa</taxon>
        <taxon>Ecdysozoa</taxon>
        <taxon>Arthropoda</taxon>
        <taxon>Hexapoda</taxon>
        <taxon>Insecta</taxon>
        <taxon>Pterygota</taxon>
        <taxon>Neoptera</taxon>
        <taxon>Endopterygota</taxon>
        <taxon>Lepidoptera</taxon>
        <taxon>Glossata</taxon>
        <taxon>Ditrysia</taxon>
        <taxon>Papilionoidea</taxon>
        <taxon>Pieridae</taxon>
        <taxon>Dismorphiinae</taxon>
        <taxon>Leptidea</taxon>
    </lineage>
</organism>
<evidence type="ECO:0000259" key="7">
    <source>
        <dbReference type="PROSITE" id="PS50157"/>
    </source>
</evidence>
<accession>A0A5E4QM05</accession>
<dbReference type="EMBL" id="FZQP02003412">
    <property type="protein sequence ID" value="VVC98160.1"/>
    <property type="molecule type" value="Genomic_DNA"/>
</dbReference>
<sequence>MSLQLIKHHVKSHLTKKRKKDSNEDGGTSKNSRARKNHVARFHREGLQCDHCKKRFVNRTTLATHLKLHEGPPPRKECPICGKMVRVIQLKYHIQRHQTSTKYECEDCSKVFSHLATYQAHLNFVSFRIPDFLAQCATRGIRQKKRCKTISIINTWERQLTNVRYPIASKANIEKHIMRVHKEKKEKPKNHVCRL</sequence>
<feature type="compositionally biased region" description="Basic residues" evidence="6">
    <location>
        <begin position="1"/>
        <end position="20"/>
    </location>
</feature>
<dbReference type="GO" id="GO:0008270">
    <property type="term" value="F:zinc ion binding"/>
    <property type="evidence" value="ECO:0007669"/>
    <property type="project" value="UniProtKB-KW"/>
</dbReference>
<dbReference type="PANTHER" id="PTHR24409">
    <property type="entry name" value="ZINC FINGER PROTEIN 142"/>
    <property type="match status" value="1"/>
</dbReference>
<dbReference type="Pfam" id="PF13894">
    <property type="entry name" value="zf-C2H2_4"/>
    <property type="match status" value="1"/>
</dbReference>
<keyword evidence="2" id="KW-0677">Repeat</keyword>
<dbReference type="SUPFAM" id="SSF57667">
    <property type="entry name" value="beta-beta-alpha zinc fingers"/>
    <property type="match status" value="2"/>
</dbReference>
<evidence type="ECO:0000256" key="1">
    <source>
        <dbReference type="ARBA" id="ARBA00022723"/>
    </source>
</evidence>
<keyword evidence="3 5" id="KW-0863">Zinc-finger</keyword>
<name>A0A5E4QM05_9NEOP</name>
<evidence type="ECO:0000256" key="2">
    <source>
        <dbReference type="ARBA" id="ARBA00022737"/>
    </source>
</evidence>
<keyword evidence="1" id="KW-0479">Metal-binding</keyword>
<dbReference type="GO" id="GO:0005634">
    <property type="term" value="C:nucleus"/>
    <property type="evidence" value="ECO:0007669"/>
    <property type="project" value="TreeGrafter"/>
</dbReference>
<proteinExistence type="predicted"/>
<evidence type="ECO:0000256" key="6">
    <source>
        <dbReference type="SAM" id="MobiDB-lite"/>
    </source>
</evidence>
<keyword evidence="9" id="KW-1185">Reference proteome</keyword>
<feature type="domain" description="C2H2-type" evidence="7">
    <location>
        <begin position="47"/>
        <end position="74"/>
    </location>
</feature>
<dbReference type="Proteomes" id="UP000324832">
    <property type="component" value="Unassembled WGS sequence"/>
</dbReference>
<dbReference type="PROSITE" id="PS00028">
    <property type="entry name" value="ZINC_FINGER_C2H2_1"/>
    <property type="match status" value="1"/>
</dbReference>
<dbReference type="InterPro" id="IPR013087">
    <property type="entry name" value="Znf_C2H2_type"/>
</dbReference>
<feature type="region of interest" description="Disordered" evidence="6">
    <location>
        <begin position="1"/>
        <end position="37"/>
    </location>
</feature>
<protein>
    <recommendedName>
        <fullName evidence="7">C2H2-type domain-containing protein</fullName>
    </recommendedName>
</protein>
<dbReference type="GO" id="GO:0000977">
    <property type="term" value="F:RNA polymerase II transcription regulatory region sequence-specific DNA binding"/>
    <property type="evidence" value="ECO:0007669"/>
    <property type="project" value="TreeGrafter"/>
</dbReference>
<evidence type="ECO:0000256" key="5">
    <source>
        <dbReference type="PROSITE-ProRule" id="PRU00042"/>
    </source>
</evidence>
<dbReference type="InterPro" id="IPR036236">
    <property type="entry name" value="Znf_C2H2_sf"/>
</dbReference>
<reference evidence="8 9" key="1">
    <citation type="submission" date="2017-07" db="EMBL/GenBank/DDBJ databases">
        <authorList>
            <person name="Talla V."/>
            <person name="Backstrom N."/>
        </authorList>
    </citation>
    <scope>NUCLEOTIDE SEQUENCE [LARGE SCALE GENOMIC DNA]</scope>
</reference>
<evidence type="ECO:0000256" key="4">
    <source>
        <dbReference type="ARBA" id="ARBA00022833"/>
    </source>
</evidence>
<evidence type="ECO:0000313" key="9">
    <source>
        <dbReference type="Proteomes" id="UP000324832"/>
    </source>
</evidence>
<gene>
    <name evidence="8" type="ORF">LSINAPIS_LOCUS9291</name>
</gene>
<dbReference type="Pfam" id="PF00096">
    <property type="entry name" value="zf-C2H2"/>
    <property type="match status" value="1"/>
</dbReference>
<evidence type="ECO:0000256" key="3">
    <source>
        <dbReference type="ARBA" id="ARBA00022771"/>
    </source>
</evidence>
<dbReference type="GO" id="GO:0000981">
    <property type="term" value="F:DNA-binding transcription factor activity, RNA polymerase II-specific"/>
    <property type="evidence" value="ECO:0007669"/>
    <property type="project" value="TreeGrafter"/>
</dbReference>
<keyword evidence="4" id="KW-0862">Zinc</keyword>